<protein>
    <recommendedName>
        <fullName evidence="2">RNA-dependent RNA polymerase</fullName>
    </recommendedName>
</protein>
<proteinExistence type="predicted"/>
<evidence type="ECO:0000313" key="1">
    <source>
        <dbReference type="EMBL" id="UYL95372.1"/>
    </source>
</evidence>
<dbReference type="EMBL" id="ON746424">
    <property type="protein sequence ID" value="UYL95372.1"/>
    <property type="molecule type" value="Genomic_RNA"/>
</dbReference>
<accession>A0A9E7V1W9</accession>
<name>A0A9E7V1W9_9VIRU</name>
<sequence length="1076" mass="122916">MVFQHSCIPLNVQLRKERQDEEKSSSGDEQFLELLTAISTSLRTGKAPEGGISWSHDYGNLFTTRMRKRVLHAHSKRAIIKIFQSRTFWYPRLKSNCKLMVKHLVDDGKLLHIKEILHVADGVICQLLVSFPEILMPAPGQHAYAVTDQISNSIISNCLFNYRKVVKEIKEFRKGLRKAAFERRPFAPPHNRQMTWTIPIVDYYNDIATSNSKEKMFRVCTFAQTRSTGLADHKMVEETLSEFIEQVTTPTDCNPDATLMEAIDEVTRDVVFDADALSPHFRASMSTSACRESSRRNEGKFGWLRQLTSDRIVPVSTEPSPDNEGGEIGTPLWWRSYRKARNRDADVFSVNVAGIRENGKCRVVTSGSFYKDVLLQPFSHLTIEMIKSNPQLEQGLKAGRLGWEFIRHIDNLDPVRGEILFEDDVSALSFDFRKATDGPAQKSGRLVMQPILKGIGLDDEVIEVLLDVWVGTKYLYRNGKFVGEMVRGIPMGDPLTKTNLSLVHPICSLYARKKIGRRIVYVGTGNGDDGNQIAAGPFRHEYFEHFLAAAKQLGYEQSVDDTFITNDWMTYCEEVFRLPIDRFHTVRNACRINDSRISPYLDHPKGRLIIDTRKDRQDYSSDPKGKYTLLGKELEYVRKDGTGGVNFLFSVSSACQDIGLGLCDRYEPVTLPKSIFGTGKPPPGWDELSWFNAIKSQRRYPRYVTIAAMKEMLKEYKPNLTNLRGVVRDQPHFSGEGVTEVLAIPEDDPLKRFRVVKSSDWDLFPAGVLDKLIMGGRLVRESKLSGYYLFHKRMAGILEEVTDLFEVIASQSQEILDYSDDEIKGVISRFVKRFSNQPWLLSRALKEDLYPDTIVQVMSQADPLRVDMPDLTYLKRFRRRPRPDTPHKRAVDQLATWFDDNFENILDGNSYELPPQDVLADDELIIMAVTRSDRPAHLIVSDDKRMVRKCSRICVDKLIMRVPVTDWVQTAAPAREYLELLGELVGREPMLHIDSGSLDTFMDTTGATYSYGVPVIDPLIRSWNESVERRTPAKQSEIYRKFRVRPIVNKEFLMSTIEVVTHKDAQIRTAFNRAIV</sequence>
<evidence type="ECO:0008006" key="2">
    <source>
        <dbReference type="Google" id="ProtNLM"/>
    </source>
</evidence>
<organism evidence="1">
    <name type="scientific">Nanning Narna tick virus 2</name>
    <dbReference type="NCBI Taxonomy" id="2972226"/>
    <lineage>
        <taxon>Viruses</taxon>
        <taxon>Riboviria</taxon>
        <taxon>Orthornavirae</taxon>
        <taxon>Lenarviricota</taxon>
        <taxon>Amabiliviricetes</taxon>
        <taxon>Wolframvirales</taxon>
        <taxon>Narnaviridae</taxon>
    </lineage>
</organism>
<reference evidence="1" key="1">
    <citation type="submission" date="2022-05" db="EMBL/GenBank/DDBJ databases">
        <authorList>
            <person name="Cao W."/>
            <person name="Jia N."/>
            <person name="Lam T.T.-Y."/>
            <person name="Ni X."/>
            <person name="Liu J."/>
        </authorList>
    </citation>
    <scope>NUCLEOTIDE SEQUENCE</scope>
    <source>
        <strain evidence="1">TIGMIC 1</strain>
    </source>
</reference>